<accession>A0AAN8A3Q6</accession>
<evidence type="ECO:0000256" key="1">
    <source>
        <dbReference type="SAM" id="MobiDB-lite"/>
    </source>
</evidence>
<feature type="compositionally biased region" description="Low complexity" evidence="1">
    <location>
        <begin position="476"/>
        <end position="486"/>
    </location>
</feature>
<feature type="region of interest" description="Disordered" evidence="1">
    <location>
        <begin position="352"/>
        <end position="388"/>
    </location>
</feature>
<dbReference type="EMBL" id="JAVRQU010000005">
    <property type="protein sequence ID" value="KAK5702588.1"/>
    <property type="molecule type" value="Genomic_DNA"/>
</dbReference>
<feature type="region of interest" description="Disordered" evidence="1">
    <location>
        <begin position="109"/>
        <end position="145"/>
    </location>
</feature>
<reference evidence="2" key="1">
    <citation type="submission" date="2023-08" db="EMBL/GenBank/DDBJ databases">
        <title>Black Yeasts Isolated from many extreme environments.</title>
        <authorList>
            <person name="Coleine C."/>
            <person name="Stajich J.E."/>
            <person name="Selbmann L."/>
        </authorList>
    </citation>
    <scope>NUCLEOTIDE SEQUENCE</scope>
    <source>
        <strain evidence="2">CCFEE 5810</strain>
    </source>
</reference>
<evidence type="ECO:0000313" key="3">
    <source>
        <dbReference type="Proteomes" id="UP001310594"/>
    </source>
</evidence>
<organism evidence="2 3">
    <name type="scientific">Elasticomyces elasticus</name>
    <dbReference type="NCBI Taxonomy" id="574655"/>
    <lineage>
        <taxon>Eukaryota</taxon>
        <taxon>Fungi</taxon>
        <taxon>Dikarya</taxon>
        <taxon>Ascomycota</taxon>
        <taxon>Pezizomycotina</taxon>
        <taxon>Dothideomycetes</taxon>
        <taxon>Dothideomycetidae</taxon>
        <taxon>Mycosphaerellales</taxon>
        <taxon>Teratosphaeriaceae</taxon>
        <taxon>Elasticomyces</taxon>
    </lineage>
</organism>
<sequence length="546" mass="61133">MYQQQNGYQPGFNYGPNYHGPPPAKKVKNNPIITHYPPPPGYIPPPQAQTPSAYPGHGWTQPGYQSYPQHTYAAPQAYQWPPQQQPTYVHPGYPTSQIYYPQSPSYSSHGWQQPTSAPISAPHHEWQSHTTTYHQDGRPSSSHSQQFREVSVGLLDGNGELMASRRASESDDWEDDYDGEYYFARHPDEINPDLSIGWIVWHAPLPTTHPLPPTYAEAELEALAPRKARLDDEPSISEYFTRDRVEESLVSVRQTAAWDEVKDDLIHRIMPAVCRDVVKFPELLEKYRDRPDPMWNAPRPIEVHSNSDALSSFDAMEVDSHHDSPAYTKSEEVLEQDDILSNLERAIYAGDGRGRRSSAIEGSAHSRATSISSSTAGERITRPKALAPIRDRAQENILAALGVTGSPKMFYQTPGPATSFTRPPSQQRDDVTSRPNSAGMKYGPSRPPPPPPQHQRLPGLFYASHRNGYAAERPVSSSSHRTVSGSDFQPDDLDATPRPKMNGNTGRKRSHYEVETGGLDRHDPDEDNDSTPKQRSKHARMNSIGQ</sequence>
<dbReference type="Proteomes" id="UP001310594">
    <property type="component" value="Unassembled WGS sequence"/>
</dbReference>
<comment type="caution">
    <text evidence="2">The sequence shown here is derived from an EMBL/GenBank/DDBJ whole genome shotgun (WGS) entry which is preliminary data.</text>
</comment>
<feature type="compositionally biased region" description="Polar residues" evidence="1">
    <location>
        <begin position="415"/>
        <end position="426"/>
    </location>
</feature>
<dbReference type="AlphaFoldDB" id="A0AAN8A3Q6"/>
<protein>
    <submittedName>
        <fullName evidence="2">Uncharacterized protein</fullName>
    </submittedName>
</protein>
<gene>
    <name evidence="2" type="ORF">LTR97_003533</name>
</gene>
<evidence type="ECO:0000313" key="2">
    <source>
        <dbReference type="EMBL" id="KAK5702588.1"/>
    </source>
</evidence>
<feature type="region of interest" description="Disordered" evidence="1">
    <location>
        <begin position="471"/>
        <end position="546"/>
    </location>
</feature>
<feature type="compositionally biased region" description="Polar residues" evidence="1">
    <location>
        <begin position="128"/>
        <end position="145"/>
    </location>
</feature>
<feature type="region of interest" description="Disordered" evidence="1">
    <location>
        <begin position="406"/>
        <end position="459"/>
    </location>
</feature>
<feature type="compositionally biased region" description="Polar residues" evidence="1">
    <location>
        <begin position="109"/>
        <end position="118"/>
    </location>
</feature>
<name>A0AAN8A3Q6_9PEZI</name>
<proteinExistence type="predicted"/>
<feature type="compositionally biased region" description="Basic and acidic residues" evidence="1">
    <location>
        <begin position="511"/>
        <end position="524"/>
    </location>
</feature>
<feature type="compositionally biased region" description="Low complexity" evidence="1">
    <location>
        <begin position="363"/>
        <end position="376"/>
    </location>
</feature>